<evidence type="ECO:0000259" key="2">
    <source>
        <dbReference type="PROSITE" id="PS50003"/>
    </source>
</evidence>
<dbReference type="Proteomes" id="UP000194236">
    <property type="component" value="Unassembled WGS sequence"/>
</dbReference>
<dbReference type="SUPFAM" id="SSF50729">
    <property type="entry name" value="PH domain-like"/>
    <property type="match status" value="1"/>
</dbReference>
<feature type="domain" description="PH" evidence="2">
    <location>
        <begin position="1"/>
        <end position="70"/>
    </location>
</feature>
<dbReference type="EMBL" id="MUJZ01068350">
    <property type="protein sequence ID" value="OTF69880.1"/>
    <property type="molecule type" value="Genomic_DNA"/>
</dbReference>
<feature type="compositionally biased region" description="Low complexity" evidence="1">
    <location>
        <begin position="103"/>
        <end position="124"/>
    </location>
</feature>
<dbReference type="OrthoDB" id="6418667at2759"/>
<proteinExistence type="predicted"/>
<name>A0A1Y3AN75_EURMA</name>
<evidence type="ECO:0000313" key="4">
    <source>
        <dbReference type="Proteomes" id="UP000194236"/>
    </source>
</evidence>
<gene>
    <name evidence="3" type="ORF">BLA29_002651</name>
</gene>
<dbReference type="Pfam" id="PF00169">
    <property type="entry name" value="PH"/>
    <property type="match status" value="1"/>
</dbReference>
<feature type="region of interest" description="Disordered" evidence="1">
    <location>
        <begin position="88"/>
        <end position="145"/>
    </location>
</feature>
<comment type="caution">
    <text evidence="3">The sequence shown here is derived from an EMBL/GenBank/DDBJ whole genome shotgun (WGS) entry which is preliminary data.</text>
</comment>
<accession>A0A1Y3AN75</accession>
<evidence type="ECO:0000313" key="3">
    <source>
        <dbReference type="EMBL" id="OTF69880.1"/>
    </source>
</evidence>
<evidence type="ECO:0000256" key="1">
    <source>
        <dbReference type="SAM" id="MobiDB-lite"/>
    </source>
</evidence>
<reference evidence="3 4" key="1">
    <citation type="submission" date="2017-03" db="EMBL/GenBank/DDBJ databases">
        <title>Genome Survey of Euroglyphus maynei.</title>
        <authorList>
            <person name="Arlian L.G."/>
            <person name="Morgan M.S."/>
            <person name="Rider S.D."/>
        </authorList>
    </citation>
    <scope>NUCLEOTIDE SEQUENCE [LARGE SCALE GENOMIC DNA]</scope>
    <source>
        <strain evidence="3">Arlian Lab</strain>
        <tissue evidence="3">Whole body</tissue>
    </source>
</reference>
<dbReference type="InterPro" id="IPR011993">
    <property type="entry name" value="PH-like_dom_sf"/>
</dbReference>
<feature type="compositionally biased region" description="Polar residues" evidence="1">
    <location>
        <begin position="125"/>
        <end position="145"/>
    </location>
</feature>
<dbReference type="PROSITE" id="PS50003">
    <property type="entry name" value="PH_DOMAIN"/>
    <property type="match status" value="1"/>
</dbReference>
<protein>
    <recommendedName>
        <fullName evidence="2">PH domain-containing protein</fullName>
    </recommendedName>
</protein>
<dbReference type="AlphaFoldDB" id="A0A1Y3AN75"/>
<dbReference type="Gene3D" id="2.30.29.30">
    <property type="entry name" value="Pleckstrin-homology domain (PH domain)/Phosphotyrosine-binding domain (PTB)"/>
    <property type="match status" value="1"/>
</dbReference>
<organism evidence="3 4">
    <name type="scientific">Euroglyphus maynei</name>
    <name type="common">Mayne's house dust mite</name>
    <dbReference type="NCBI Taxonomy" id="6958"/>
    <lineage>
        <taxon>Eukaryota</taxon>
        <taxon>Metazoa</taxon>
        <taxon>Ecdysozoa</taxon>
        <taxon>Arthropoda</taxon>
        <taxon>Chelicerata</taxon>
        <taxon>Arachnida</taxon>
        <taxon>Acari</taxon>
        <taxon>Acariformes</taxon>
        <taxon>Sarcoptiformes</taxon>
        <taxon>Astigmata</taxon>
        <taxon>Psoroptidia</taxon>
        <taxon>Analgoidea</taxon>
        <taxon>Pyroglyphidae</taxon>
        <taxon>Pyroglyphinae</taxon>
        <taxon>Euroglyphus</taxon>
    </lineage>
</organism>
<dbReference type="InterPro" id="IPR001849">
    <property type="entry name" value="PH_domain"/>
</dbReference>
<sequence length="145" mass="16435">MFIYRDDKDPVERSVINLTQARVECSEQQRQMLCVENAFSVITRHAGYLFRTSTAREMYNWLYSINPLYAGQLMCEWARAHHATTTNMTNFELGHPPSLATIKQQKQNDNSSGSSSDNSSEKSQPGNLSSSKDVEINVQQPKTSL</sequence>
<keyword evidence="4" id="KW-1185">Reference proteome</keyword>